<accession>A0A2N7VX15</accession>
<dbReference type="Proteomes" id="UP000235616">
    <property type="component" value="Unassembled WGS sequence"/>
</dbReference>
<name>A0A2N7VX15_9BURK</name>
<evidence type="ECO:0000313" key="2">
    <source>
        <dbReference type="Proteomes" id="UP000235616"/>
    </source>
</evidence>
<comment type="caution">
    <text evidence="1">The sequence shown here is derived from an EMBL/GenBank/DDBJ whole genome shotgun (WGS) entry which is preliminary data.</text>
</comment>
<dbReference type="RefSeq" id="WP_102644745.1">
    <property type="nucleotide sequence ID" value="NZ_PNYA01000005.1"/>
</dbReference>
<organism evidence="1 2">
    <name type="scientific">Trinickia dabaoshanensis</name>
    <dbReference type="NCBI Taxonomy" id="564714"/>
    <lineage>
        <taxon>Bacteria</taxon>
        <taxon>Pseudomonadati</taxon>
        <taxon>Pseudomonadota</taxon>
        <taxon>Betaproteobacteria</taxon>
        <taxon>Burkholderiales</taxon>
        <taxon>Burkholderiaceae</taxon>
        <taxon>Trinickia</taxon>
    </lineage>
</organism>
<evidence type="ECO:0000313" key="1">
    <source>
        <dbReference type="EMBL" id="PMS21679.1"/>
    </source>
</evidence>
<dbReference type="EMBL" id="PNYA01000005">
    <property type="protein sequence ID" value="PMS21679.1"/>
    <property type="molecule type" value="Genomic_DNA"/>
</dbReference>
<reference evidence="1 2" key="1">
    <citation type="submission" date="2018-01" db="EMBL/GenBank/DDBJ databases">
        <title>Whole genome analyses suggest that Burkholderia sensu lato contains two further novel genera in the rhizoxinica-symbiotica group Mycetohabitans gen. nov., and Trinickia gen. nov.: implications for the evolution of diazotrophy and nodulation in the Burkholderiaceae.</title>
        <authorList>
            <person name="Estrada-de los Santos P."/>
            <person name="Palmer M."/>
            <person name="Chavez-Ramirez B."/>
            <person name="Beukes C."/>
            <person name="Steenkamp E.T."/>
            <person name="Hirsch A.M."/>
            <person name="Manyaka P."/>
            <person name="Maluk M."/>
            <person name="Lafos M."/>
            <person name="Crook M."/>
            <person name="Gross E."/>
            <person name="Simon M.F."/>
            <person name="Bueno dos Reis Junior F."/>
            <person name="Poole P.S."/>
            <person name="Venter S.N."/>
            <person name="James E.K."/>
        </authorList>
    </citation>
    <scope>NUCLEOTIDE SEQUENCE [LARGE SCALE GENOMIC DNA]</scope>
    <source>
        <strain evidence="1 2">GIMN1.004</strain>
    </source>
</reference>
<dbReference type="AlphaFoldDB" id="A0A2N7VX15"/>
<keyword evidence="2" id="KW-1185">Reference proteome</keyword>
<gene>
    <name evidence="1" type="ORF">C0Z18_07460</name>
</gene>
<dbReference type="OrthoDB" id="9087077at2"/>
<sequence>MIDVVRYGDSIVLESCECDEHLFLGIVSRKNGRRHPLQLTTEVAEPDKFPGTDYQWRLLPVVGGKRKWGDPVSFADRVRLQMVDDKGQSRMLAVSHLDDRSIMAERRPARIECCTWWLSYSRELAVGRDGRVTPAGEFAPHVHYGMVNYVTLVNRAGYLGAVDDQYRILRKRTALVEDLPEKGKSVWWRLYRSTSDAVAVARQELRSSTPQETAARSLSVV</sequence>
<protein>
    <submittedName>
        <fullName evidence="1">Uncharacterized protein</fullName>
    </submittedName>
</protein>
<proteinExistence type="predicted"/>